<dbReference type="GeneID" id="109468868"/>
<evidence type="ECO:0000259" key="4">
    <source>
        <dbReference type="Pfam" id="PF00685"/>
    </source>
</evidence>
<evidence type="ECO:0000256" key="2">
    <source>
        <dbReference type="ARBA" id="ARBA00022679"/>
    </source>
</evidence>
<dbReference type="SUPFAM" id="SSF52540">
    <property type="entry name" value="P-loop containing nucleoside triphosphate hydrolases"/>
    <property type="match status" value="1"/>
</dbReference>
<protein>
    <recommendedName>
        <fullName evidence="3">Sulfotransferase</fullName>
        <ecNumber evidence="3">2.8.2.-</ecNumber>
    </recommendedName>
</protein>
<dbReference type="EC" id="2.8.2.-" evidence="3"/>
<reference evidence="6 7" key="1">
    <citation type="submission" date="2025-04" db="UniProtKB">
        <authorList>
            <consortium name="RefSeq"/>
        </authorList>
    </citation>
    <scope>IDENTIFICATION</scope>
    <source>
        <tissue evidence="6 7">Gonad</tissue>
    </source>
</reference>
<dbReference type="GO" id="GO:0008146">
    <property type="term" value="F:sulfotransferase activity"/>
    <property type="evidence" value="ECO:0007669"/>
    <property type="project" value="InterPro"/>
</dbReference>
<keyword evidence="2 3" id="KW-0808">Transferase</keyword>
<dbReference type="OrthoDB" id="205623at2759"/>
<dbReference type="RefSeq" id="XP_019622798.1">
    <property type="nucleotide sequence ID" value="XM_019767239.1"/>
</dbReference>
<organism evidence="5 7">
    <name type="scientific">Branchiostoma belcheri</name>
    <name type="common">Amphioxus</name>
    <dbReference type="NCBI Taxonomy" id="7741"/>
    <lineage>
        <taxon>Eukaryota</taxon>
        <taxon>Metazoa</taxon>
        <taxon>Chordata</taxon>
        <taxon>Cephalochordata</taxon>
        <taxon>Leptocardii</taxon>
        <taxon>Amphioxiformes</taxon>
        <taxon>Branchiostomatidae</taxon>
        <taxon>Branchiostoma</taxon>
    </lineage>
</organism>
<dbReference type="RefSeq" id="XP_019622799.1">
    <property type="nucleotide sequence ID" value="XM_019767240.1"/>
</dbReference>
<sequence length="292" mass="33360">MAGKDVEEEEPWLFEYKGTVFPGCTRKENLDAMPDFHIRDDDVIVVGFPKAGNHWCAEIINNVMRAAGKTTEATMDPEAPGRILEFDDEIADETRTNHRFLEGKPSPRLICTHLHREFAPPGVASPTGNTKIISIMRNPKDTAVSYYHFSTKLGDNEDDWGTFADNFLQGRWEYGDFYRHVLGWWELRDDPHFLFLKYEDMKKDMKGAVEKVATFLEAELEEAQVASIVETCTFRNLKVVYDKSADIGCRSIIARKGIAGDWKSMFTDEQNAAFDAKYEENLEGTGLKFDFE</sequence>
<dbReference type="Pfam" id="PF00685">
    <property type="entry name" value="Sulfotransfer_1"/>
    <property type="match status" value="1"/>
</dbReference>
<dbReference type="RefSeq" id="XP_019622800.1">
    <property type="nucleotide sequence ID" value="XM_019767241.1"/>
</dbReference>
<feature type="domain" description="Sulfotransferase" evidence="4">
    <location>
        <begin position="40"/>
        <end position="286"/>
    </location>
</feature>
<evidence type="ECO:0000256" key="3">
    <source>
        <dbReference type="RuleBase" id="RU361155"/>
    </source>
</evidence>
<evidence type="ECO:0000256" key="1">
    <source>
        <dbReference type="ARBA" id="ARBA00005771"/>
    </source>
</evidence>
<dbReference type="Gene3D" id="3.40.50.300">
    <property type="entry name" value="P-loop containing nucleotide triphosphate hydrolases"/>
    <property type="match status" value="1"/>
</dbReference>
<dbReference type="AlphaFoldDB" id="A0A6P4YM53"/>
<dbReference type="PANTHER" id="PTHR11783">
    <property type="entry name" value="SULFOTRANSFERASE SULT"/>
    <property type="match status" value="1"/>
</dbReference>
<evidence type="ECO:0000313" key="8">
    <source>
        <dbReference type="RefSeq" id="XP_019622800.1"/>
    </source>
</evidence>
<gene>
    <name evidence="6 7 8" type="primary">LOC109468868</name>
</gene>
<evidence type="ECO:0000313" key="5">
    <source>
        <dbReference type="Proteomes" id="UP000515135"/>
    </source>
</evidence>
<dbReference type="InterPro" id="IPR027417">
    <property type="entry name" value="P-loop_NTPase"/>
</dbReference>
<accession>A0A6P4YM53</accession>
<dbReference type="InterPro" id="IPR000863">
    <property type="entry name" value="Sulfotransferase_dom"/>
</dbReference>
<proteinExistence type="inferred from homology"/>
<keyword evidence="5" id="KW-1185">Reference proteome</keyword>
<comment type="similarity">
    <text evidence="1 3">Belongs to the sulfotransferase 1 family.</text>
</comment>
<dbReference type="SMR" id="A0A6P4YM53"/>
<name>A0A6P4YM53_BRABE</name>
<evidence type="ECO:0000313" key="6">
    <source>
        <dbReference type="RefSeq" id="XP_019622798.1"/>
    </source>
</evidence>
<evidence type="ECO:0000313" key="7">
    <source>
        <dbReference type="RefSeq" id="XP_019622799.1"/>
    </source>
</evidence>
<dbReference type="Proteomes" id="UP000515135">
    <property type="component" value="Unplaced"/>
</dbReference>
<dbReference type="KEGG" id="bbel:109468868"/>